<name>A0AAV4SCW0_CAEEX</name>
<evidence type="ECO:0000313" key="2">
    <source>
        <dbReference type="Proteomes" id="UP001054945"/>
    </source>
</evidence>
<keyword evidence="2" id="KW-1185">Reference proteome</keyword>
<organism evidence="1 2">
    <name type="scientific">Caerostris extrusa</name>
    <name type="common">Bark spider</name>
    <name type="synonym">Caerostris bankana</name>
    <dbReference type="NCBI Taxonomy" id="172846"/>
    <lineage>
        <taxon>Eukaryota</taxon>
        <taxon>Metazoa</taxon>
        <taxon>Ecdysozoa</taxon>
        <taxon>Arthropoda</taxon>
        <taxon>Chelicerata</taxon>
        <taxon>Arachnida</taxon>
        <taxon>Araneae</taxon>
        <taxon>Araneomorphae</taxon>
        <taxon>Entelegynae</taxon>
        <taxon>Araneoidea</taxon>
        <taxon>Araneidae</taxon>
        <taxon>Caerostris</taxon>
    </lineage>
</organism>
<evidence type="ECO:0000313" key="1">
    <source>
        <dbReference type="EMBL" id="GIY30260.1"/>
    </source>
</evidence>
<protein>
    <submittedName>
        <fullName evidence="1">Uncharacterized protein</fullName>
    </submittedName>
</protein>
<sequence>MNGDARAELELYQKGLSDSGACPIVNCARHSVAEVTLKPKAGLKGLPVTYETAEIAEGLKELGFEIDKVIQLNNQKAHACLATHLYEI</sequence>
<reference evidence="1 2" key="1">
    <citation type="submission" date="2021-06" db="EMBL/GenBank/DDBJ databases">
        <title>Caerostris extrusa draft genome.</title>
        <authorList>
            <person name="Kono N."/>
            <person name="Arakawa K."/>
        </authorList>
    </citation>
    <scope>NUCLEOTIDE SEQUENCE [LARGE SCALE GENOMIC DNA]</scope>
</reference>
<dbReference type="EMBL" id="BPLR01009200">
    <property type="protein sequence ID" value="GIY30260.1"/>
    <property type="molecule type" value="Genomic_DNA"/>
</dbReference>
<gene>
    <name evidence="1" type="ORF">CEXT_430751</name>
</gene>
<comment type="caution">
    <text evidence="1">The sequence shown here is derived from an EMBL/GenBank/DDBJ whole genome shotgun (WGS) entry which is preliminary data.</text>
</comment>
<proteinExistence type="predicted"/>
<dbReference type="AlphaFoldDB" id="A0AAV4SCW0"/>
<accession>A0AAV4SCW0</accession>
<dbReference type="Proteomes" id="UP001054945">
    <property type="component" value="Unassembled WGS sequence"/>
</dbReference>